<sequence length="729" mass="78439">MASGFWADRIGCVFVAGFLSCGGVRHSCIGRRTPPCTRSPGAPRRLGYGNKRTIRRAVHSNTVLPICQCDTGPTLRTPTLPQPSDCNNVPRQRTIGEEANATKREMQANKETHDNNGSITSRRFGRRRQCNHTSSYERVGECNGRRHIDDQHCFVDQHRRRGGVGDIGDVGDIGGDRAVTTARPTSTTTATAEVLARQKGQGPISIRWMAPMDSWTGPSKSDFDCSMRHRRSDVFLMAKNPLKTMLRVSGGSHAPGPRLPTACVSVATAVPPPRDPRPFEMRLHSKKRGVARRHRLVADAPRRATGSTGGAWSGGPGGGVCCDLAPCHLDAPAACTTERGLSGRSLTGLPGEVCSVFFCACLWCHPRLSARGAATGKPTLVPAKWLTAATRPRWSSLIGGWSAVQRGARSHSPTVSTLAGRRPARLLGRLLVPRSLFLVPTDTPPLTLELLPLSGRPVGGRKAANLTTRPLTAHSLREGRRRGVSVGRQRREPAASRAAQAALQPANQRTPPPRSALGQRPSVRLWRRGGGGVPPRPDAALPRPRLRAGARRRDAPSGRRPRPVGTCRGAAEALHGPCERAGGGLGRYTTPWPTAFPRVGRVAREASLRRGPRGRGGGRRSAAAGGVGLCYRRRRLRPRAAWSIVGRRCGGVAGWSGGTRAVTNCRLASDGAAGEQTRREAPDVYRRHWGALGSCRRAVTAPAVRLVLRVTASVGGARRRRMVLCRPCR</sequence>
<feature type="region of interest" description="Disordered" evidence="1">
    <location>
        <begin position="457"/>
        <end position="568"/>
    </location>
</feature>
<evidence type="ECO:0000256" key="1">
    <source>
        <dbReference type="SAM" id="MobiDB-lite"/>
    </source>
</evidence>
<keyword evidence="3" id="KW-1185">Reference proteome</keyword>
<protein>
    <submittedName>
        <fullName evidence="2">Uncharacterized protein</fullName>
    </submittedName>
</protein>
<organism evidence="2 3">
    <name type="scientific">Porphyra umbilicalis</name>
    <name type="common">Purple laver</name>
    <name type="synonym">Red alga</name>
    <dbReference type="NCBI Taxonomy" id="2786"/>
    <lineage>
        <taxon>Eukaryota</taxon>
        <taxon>Rhodophyta</taxon>
        <taxon>Bangiophyceae</taxon>
        <taxon>Bangiales</taxon>
        <taxon>Bangiaceae</taxon>
        <taxon>Porphyra</taxon>
    </lineage>
</organism>
<dbReference type="EMBL" id="KV919247">
    <property type="protein sequence ID" value="OSX70505.1"/>
    <property type="molecule type" value="Genomic_DNA"/>
</dbReference>
<feature type="compositionally biased region" description="Low complexity" evidence="1">
    <location>
        <begin position="495"/>
        <end position="509"/>
    </location>
</feature>
<gene>
    <name evidence="2" type="ORF">BU14_0738s0009</name>
</gene>
<name>A0A1X6NPK9_PORUM</name>
<reference evidence="2 3" key="1">
    <citation type="submission" date="2017-03" db="EMBL/GenBank/DDBJ databases">
        <title>WGS assembly of Porphyra umbilicalis.</title>
        <authorList>
            <person name="Brawley S.H."/>
            <person name="Blouin N.A."/>
            <person name="Ficko-Blean E."/>
            <person name="Wheeler G.L."/>
            <person name="Lohr M."/>
            <person name="Goodson H.V."/>
            <person name="Jenkins J.W."/>
            <person name="Blaby-Haas C.E."/>
            <person name="Helliwell K.E."/>
            <person name="Chan C."/>
            <person name="Marriage T."/>
            <person name="Bhattacharya D."/>
            <person name="Klein A.S."/>
            <person name="Badis Y."/>
            <person name="Brodie J."/>
            <person name="Cao Y."/>
            <person name="Collen J."/>
            <person name="Dittami S.M."/>
            <person name="Gachon C.M."/>
            <person name="Green B.R."/>
            <person name="Karpowicz S."/>
            <person name="Kim J.W."/>
            <person name="Kudahl U."/>
            <person name="Lin S."/>
            <person name="Michel G."/>
            <person name="Mittag M."/>
            <person name="Olson B.J."/>
            <person name="Pangilinan J."/>
            <person name="Peng Y."/>
            <person name="Qiu H."/>
            <person name="Shu S."/>
            <person name="Singer J.T."/>
            <person name="Smith A.G."/>
            <person name="Sprecher B.N."/>
            <person name="Wagner V."/>
            <person name="Wang W."/>
            <person name="Wang Z.-Y."/>
            <person name="Yan J."/>
            <person name="Yarish C."/>
            <person name="Zoeuner-Riek S."/>
            <person name="Zhuang Y."/>
            <person name="Zou Y."/>
            <person name="Lindquist E.A."/>
            <person name="Grimwood J."/>
            <person name="Barry K."/>
            <person name="Rokhsar D.S."/>
            <person name="Schmutz J."/>
            <person name="Stiller J.W."/>
            <person name="Grossman A.R."/>
            <person name="Prochnik S.E."/>
        </authorList>
    </citation>
    <scope>NUCLEOTIDE SEQUENCE [LARGE SCALE GENOMIC DNA]</scope>
    <source>
        <strain evidence="2">4086291</strain>
    </source>
</reference>
<proteinExistence type="predicted"/>
<accession>A0A1X6NPK9</accession>
<evidence type="ECO:0000313" key="2">
    <source>
        <dbReference type="EMBL" id="OSX70505.1"/>
    </source>
</evidence>
<dbReference type="AlphaFoldDB" id="A0A1X6NPK9"/>
<dbReference type="Proteomes" id="UP000218209">
    <property type="component" value="Unassembled WGS sequence"/>
</dbReference>
<evidence type="ECO:0000313" key="3">
    <source>
        <dbReference type="Proteomes" id="UP000218209"/>
    </source>
</evidence>